<protein>
    <recommendedName>
        <fullName evidence="14">Mitochondrial import inner membrane translocase subunit</fullName>
    </recommendedName>
</protein>
<dbReference type="PANTHER" id="PTHR11038">
    <property type="entry name" value="MITOCHONDRIAL IMPORT INNER MEMBRANE TRANSLOCASE SUBUNIT TIM10"/>
    <property type="match status" value="1"/>
</dbReference>
<dbReference type="InterPro" id="IPR035427">
    <property type="entry name" value="Tim10-like_dom_sf"/>
</dbReference>
<dbReference type="EMBL" id="JAODUP010000214">
    <property type="protein sequence ID" value="KAK2156404.1"/>
    <property type="molecule type" value="Genomic_DNA"/>
</dbReference>
<accession>A0AAD9JNN8</accession>
<comment type="function">
    <text evidence="13">Mitochondrial intermembrane chaperone that participates in the import and insertion of multi-pass transmembrane proteins into the mitochondrial inner membrane. May also be required for the transfer of beta-barrel precursors from the TOM complex to the sorting and assembly machinery (SAM complex) of the outer membrane. Acts as a chaperone-like protein that protects the hydrophobic precursors from aggregation and guide them through the mitochondrial intermembrane space.</text>
</comment>
<keyword evidence="4" id="KW-0479">Metal-binding</keyword>
<comment type="subunit">
    <text evidence="14">Heterohexamer.</text>
</comment>
<organism evidence="16 17">
    <name type="scientific">Paralvinella palmiformis</name>
    <dbReference type="NCBI Taxonomy" id="53620"/>
    <lineage>
        <taxon>Eukaryota</taxon>
        <taxon>Metazoa</taxon>
        <taxon>Spiralia</taxon>
        <taxon>Lophotrochozoa</taxon>
        <taxon>Annelida</taxon>
        <taxon>Polychaeta</taxon>
        <taxon>Sedentaria</taxon>
        <taxon>Canalipalpata</taxon>
        <taxon>Terebellida</taxon>
        <taxon>Terebelliformia</taxon>
        <taxon>Alvinellidae</taxon>
        <taxon>Paralvinella</taxon>
    </lineage>
</organism>
<dbReference type="FunFam" id="1.10.287.810:FF:000002">
    <property type="entry name" value="Mitochondrial import inner membrane translocase subunit tim10"/>
    <property type="match status" value="1"/>
</dbReference>
<dbReference type="GO" id="GO:0005743">
    <property type="term" value="C:mitochondrial inner membrane"/>
    <property type="evidence" value="ECO:0007669"/>
    <property type="project" value="UniProtKB-SubCell"/>
</dbReference>
<evidence type="ECO:0000256" key="7">
    <source>
        <dbReference type="ARBA" id="ARBA00022927"/>
    </source>
</evidence>
<evidence type="ECO:0000313" key="16">
    <source>
        <dbReference type="EMBL" id="KAK2156404.1"/>
    </source>
</evidence>
<evidence type="ECO:0000256" key="11">
    <source>
        <dbReference type="ARBA" id="ARBA00023157"/>
    </source>
</evidence>
<keyword evidence="5 14" id="KW-0999">Mitochondrion inner membrane</keyword>
<keyword evidence="11 14" id="KW-1015">Disulfide bond</keyword>
<evidence type="ECO:0000256" key="3">
    <source>
        <dbReference type="ARBA" id="ARBA00022448"/>
    </source>
</evidence>
<dbReference type="GO" id="GO:0045039">
    <property type="term" value="P:protein insertion into mitochondrial inner membrane"/>
    <property type="evidence" value="ECO:0007669"/>
    <property type="project" value="TreeGrafter"/>
</dbReference>
<dbReference type="Gene3D" id="1.10.287.810">
    <property type="entry name" value="Mitochondrial import inner membrane translocase subunit tim13 like domains"/>
    <property type="match status" value="1"/>
</dbReference>
<proteinExistence type="inferred from homology"/>
<keyword evidence="12 14" id="KW-0143">Chaperone</keyword>
<evidence type="ECO:0000256" key="8">
    <source>
        <dbReference type="ARBA" id="ARBA00023010"/>
    </source>
</evidence>
<evidence type="ECO:0000256" key="4">
    <source>
        <dbReference type="ARBA" id="ARBA00022723"/>
    </source>
</evidence>
<dbReference type="SUPFAM" id="SSF144122">
    <property type="entry name" value="Tim10-like"/>
    <property type="match status" value="1"/>
</dbReference>
<keyword evidence="6" id="KW-0862">Zinc</keyword>
<comment type="similarity">
    <text evidence="2 14">Belongs to the small Tim family.</text>
</comment>
<dbReference type="GO" id="GO:0015031">
    <property type="term" value="P:protein transport"/>
    <property type="evidence" value="ECO:0007669"/>
    <property type="project" value="UniProtKB-KW"/>
</dbReference>
<comment type="subcellular location">
    <subcellularLocation>
        <location evidence="1 14">Mitochondrion inner membrane</location>
        <topology evidence="1 14">Peripheral membrane protein</topology>
        <orientation evidence="1 14">Intermembrane side</orientation>
    </subcellularLocation>
</comment>
<keyword evidence="7 14" id="KW-0653">Protein transport</keyword>
<evidence type="ECO:0000256" key="9">
    <source>
        <dbReference type="ARBA" id="ARBA00023128"/>
    </source>
</evidence>
<keyword evidence="9 14" id="KW-0496">Mitochondrion</keyword>
<evidence type="ECO:0000256" key="13">
    <source>
        <dbReference type="ARBA" id="ARBA00025311"/>
    </source>
</evidence>
<keyword evidence="10" id="KW-0472">Membrane</keyword>
<dbReference type="PANTHER" id="PTHR11038:SF16">
    <property type="entry name" value="MITOCHONDRIAL IMPORT INNER MEMBRANE TRANSLOCASE SUBUNIT TIM10"/>
    <property type="match status" value="1"/>
</dbReference>
<dbReference type="Proteomes" id="UP001208570">
    <property type="component" value="Unassembled WGS sequence"/>
</dbReference>
<comment type="domain">
    <text evidence="14">The twin CX3C motif contains 4 conserved Cys residues that form 2 disulfide bonds in the mitochondrial intermembrane space.</text>
</comment>
<evidence type="ECO:0000259" key="15">
    <source>
        <dbReference type="Pfam" id="PF02953"/>
    </source>
</evidence>
<evidence type="ECO:0000256" key="5">
    <source>
        <dbReference type="ARBA" id="ARBA00022792"/>
    </source>
</evidence>
<dbReference type="GO" id="GO:0046872">
    <property type="term" value="F:metal ion binding"/>
    <property type="evidence" value="ECO:0007669"/>
    <property type="project" value="UniProtKB-KW"/>
</dbReference>
<sequence>MSNLSHEEQLKLIQDLEIEMMADMYNRMSAVCQKKCVPPRYKEADLSKGEAVCLDRCVAKYLEIHDRIGKKLTDVSMQDKETVQKIQAQMQQSPK</sequence>
<name>A0AAD9JNN8_9ANNE</name>
<evidence type="ECO:0000256" key="10">
    <source>
        <dbReference type="ARBA" id="ARBA00023136"/>
    </source>
</evidence>
<evidence type="ECO:0000256" key="12">
    <source>
        <dbReference type="ARBA" id="ARBA00023186"/>
    </source>
</evidence>
<dbReference type="AlphaFoldDB" id="A0AAD9JNN8"/>
<dbReference type="Pfam" id="PF02953">
    <property type="entry name" value="zf-Tim10_DDP"/>
    <property type="match status" value="1"/>
</dbReference>
<evidence type="ECO:0000256" key="1">
    <source>
        <dbReference type="ARBA" id="ARBA00004137"/>
    </source>
</evidence>
<evidence type="ECO:0000313" key="17">
    <source>
        <dbReference type="Proteomes" id="UP001208570"/>
    </source>
</evidence>
<reference evidence="16" key="1">
    <citation type="journal article" date="2023" name="Mol. Biol. Evol.">
        <title>Third-Generation Sequencing Reveals the Adaptive Role of the Epigenome in Three Deep-Sea Polychaetes.</title>
        <authorList>
            <person name="Perez M."/>
            <person name="Aroh O."/>
            <person name="Sun Y."/>
            <person name="Lan Y."/>
            <person name="Juniper S.K."/>
            <person name="Young C.R."/>
            <person name="Angers B."/>
            <person name="Qian P.Y."/>
        </authorList>
    </citation>
    <scope>NUCLEOTIDE SEQUENCE</scope>
    <source>
        <strain evidence="16">P08H-3</strain>
    </source>
</reference>
<feature type="domain" description="Tim10-like" evidence="15">
    <location>
        <begin position="12"/>
        <end position="73"/>
    </location>
</feature>
<gene>
    <name evidence="16" type="ORF">LSH36_214g03027</name>
</gene>
<evidence type="ECO:0000256" key="2">
    <source>
        <dbReference type="ARBA" id="ARBA00006720"/>
    </source>
</evidence>
<dbReference type="InterPro" id="IPR004217">
    <property type="entry name" value="Tim10-like"/>
</dbReference>
<keyword evidence="8 14" id="KW-0811">Translocation</keyword>
<keyword evidence="17" id="KW-1185">Reference proteome</keyword>
<comment type="function">
    <text evidence="14">Mitochondrial intermembrane chaperone that participates in the import and insertion of some multi-pass transmembrane proteins into the mitochondrial inner membrane. Also required for the transfer of beta-barrel precursors from the TOM complex to the sorting and assembly machinery (SAM complex) of the outer membrane. Acts as a chaperone-like protein that protects the hydrophobic precursors from aggregation and guide them through the mitochondrial intermembrane space.</text>
</comment>
<evidence type="ECO:0000256" key="14">
    <source>
        <dbReference type="RuleBase" id="RU367043"/>
    </source>
</evidence>
<evidence type="ECO:0000256" key="6">
    <source>
        <dbReference type="ARBA" id="ARBA00022833"/>
    </source>
</evidence>
<keyword evidence="3 14" id="KW-0813">Transport</keyword>
<comment type="caution">
    <text evidence="16">The sequence shown here is derived from an EMBL/GenBank/DDBJ whole genome shotgun (WGS) entry which is preliminary data.</text>
</comment>